<evidence type="ECO:0000259" key="1">
    <source>
        <dbReference type="Pfam" id="PF08241"/>
    </source>
</evidence>
<dbReference type="SUPFAM" id="SSF53335">
    <property type="entry name" value="S-adenosyl-L-methionine-dependent methyltransferases"/>
    <property type="match status" value="1"/>
</dbReference>
<dbReference type="InterPro" id="IPR029063">
    <property type="entry name" value="SAM-dependent_MTases_sf"/>
</dbReference>
<name>A0A383C370_9ZZZZ</name>
<protein>
    <recommendedName>
        <fullName evidence="1">Methyltransferase type 11 domain-containing protein</fullName>
    </recommendedName>
</protein>
<dbReference type="GO" id="GO:0008757">
    <property type="term" value="F:S-adenosylmethionine-dependent methyltransferase activity"/>
    <property type="evidence" value="ECO:0007669"/>
    <property type="project" value="InterPro"/>
</dbReference>
<dbReference type="InterPro" id="IPR013216">
    <property type="entry name" value="Methyltransf_11"/>
</dbReference>
<sequence>MESIIIKLILNYIPRTILTTISVIVKPYVRLYLKGDEYTDPIDGKSFRRFIPYGYNNVRKNALSPSTYSLERHRMLWLYLKNETNIFTKKVKLLHFAPEPAFHKVFKNSNNISYDTIDLNSPLAEIKADICNLPLEDNTYDFILCNHVLEHVYDDLKAMSELYRVLKKGGTGIFQIPIDLKRENTYEDNSIKSIKERNKAFGQYDHVRIYGMDYFERLNSVGFSV</sequence>
<dbReference type="Pfam" id="PF08241">
    <property type="entry name" value="Methyltransf_11"/>
    <property type="match status" value="1"/>
</dbReference>
<reference evidence="2" key="1">
    <citation type="submission" date="2018-05" db="EMBL/GenBank/DDBJ databases">
        <authorList>
            <person name="Lanie J.A."/>
            <person name="Ng W.-L."/>
            <person name="Kazmierczak K.M."/>
            <person name="Andrzejewski T.M."/>
            <person name="Davidsen T.M."/>
            <person name="Wayne K.J."/>
            <person name="Tettelin H."/>
            <person name="Glass J.I."/>
            <person name="Rusch D."/>
            <person name="Podicherti R."/>
            <person name="Tsui H.-C.T."/>
            <person name="Winkler M.E."/>
        </authorList>
    </citation>
    <scope>NUCLEOTIDE SEQUENCE</scope>
</reference>
<evidence type="ECO:0000313" key="2">
    <source>
        <dbReference type="EMBL" id="SVE26886.1"/>
    </source>
</evidence>
<organism evidence="2">
    <name type="scientific">marine metagenome</name>
    <dbReference type="NCBI Taxonomy" id="408172"/>
    <lineage>
        <taxon>unclassified sequences</taxon>
        <taxon>metagenomes</taxon>
        <taxon>ecological metagenomes</taxon>
    </lineage>
</organism>
<dbReference type="AlphaFoldDB" id="A0A383C370"/>
<dbReference type="Gene3D" id="3.40.50.150">
    <property type="entry name" value="Vaccinia Virus protein VP39"/>
    <property type="match status" value="1"/>
</dbReference>
<accession>A0A383C370</accession>
<feature type="domain" description="Methyltransferase type 11" evidence="1">
    <location>
        <begin position="126"/>
        <end position="173"/>
    </location>
</feature>
<proteinExistence type="predicted"/>
<feature type="non-terminal residue" evidence="2">
    <location>
        <position position="225"/>
    </location>
</feature>
<dbReference type="EMBL" id="UINC01205630">
    <property type="protein sequence ID" value="SVE26886.1"/>
    <property type="molecule type" value="Genomic_DNA"/>
</dbReference>
<gene>
    <name evidence="2" type="ORF">METZ01_LOCUS479740</name>
</gene>
<dbReference type="CDD" id="cd02440">
    <property type="entry name" value="AdoMet_MTases"/>
    <property type="match status" value="1"/>
</dbReference>